<evidence type="ECO:0000313" key="5">
    <source>
        <dbReference type="Proteomes" id="UP000198823"/>
    </source>
</evidence>
<dbReference type="Gene3D" id="1.10.260.40">
    <property type="entry name" value="lambda repressor-like DNA-binding domains"/>
    <property type="match status" value="1"/>
</dbReference>
<dbReference type="InterPro" id="IPR010982">
    <property type="entry name" value="Lambda_DNA-bd_dom_sf"/>
</dbReference>
<dbReference type="Proteomes" id="UP000198823">
    <property type="component" value="Unassembled WGS sequence"/>
</dbReference>
<dbReference type="EMBL" id="FNAR01000003">
    <property type="protein sequence ID" value="SDE08182.1"/>
    <property type="molecule type" value="Genomic_DNA"/>
</dbReference>
<dbReference type="InterPro" id="IPR014710">
    <property type="entry name" value="RmlC-like_jellyroll"/>
</dbReference>
<dbReference type="PANTHER" id="PTHR46797">
    <property type="entry name" value="HTH-TYPE TRANSCRIPTIONAL REGULATOR"/>
    <property type="match status" value="1"/>
</dbReference>
<dbReference type="InterPro" id="IPR011051">
    <property type="entry name" value="RmlC_Cupin_sf"/>
</dbReference>
<dbReference type="RefSeq" id="WP_092094801.1">
    <property type="nucleotide sequence ID" value="NZ_FNAR01000003.1"/>
</dbReference>
<evidence type="ECO:0000259" key="2">
    <source>
        <dbReference type="PROSITE" id="PS50943"/>
    </source>
</evidence>
<dbReference type="SUPFAM" id="SSF47413">
    <property type="entry name" value="lambda repressor-like DNA-binding domains"/>
    <property type="match status" value="1"/>
</dbReference>
<sequence length="179" mass="20344">MEEIYQEIKRLRLEQGFTLKELSERTNLSVSFLSQVERGSSSLAITSLKKIADAFGVPITQFFESEQNHNYLLRTDERKPFRLEGSSAVYARLSGEFGGRTLEPLLVTLAPGEKQVRDSHPGEEFYYVLKGGALFTVDGKEYFMREGDTIHFPSNLPHSWENPLNDESSFLCILTPAIF</sequence>
<dbReference type="Gene3D" id="2.60.120.10">
    <property type="entry name" value="Jelly Rolls"/>
    <property type="match status" value="1"/>
</dbReference>
<dbReference type="Pfam" id="PF07883">
    <property type="entry name" value="Cupin_2"/>
    <property type="match status" value="1"/>
</dbReference>
<dbReference type="GO" id="GO:0005829">
    <property type="term" value="C:cytosol"/>
    <property type="evidence" value="ECO:0007669"/>
    <property type="project" value="TreeGrafter"/>
</dbReference>
<dbReference type="CDD" id="cd02209">
    <property type="entry name" value="cupin_XRE_C"/>
    <property type="match status" value="1"/>
</dbReference>
<evidence type="ECO:0000313" key="3">
    <source>
        <dbReference type="EMBL" id="RSK35626.1"/>
    </source>
</evidence>
<dbReference type="EMBL" id="RWGW01000005">
    <property type="protein sequence ID" value="RSK35626.1"/>
    <property type="molecule type" value="Genomic_DNA"/>
</dbReference>
<dbReference type="CDD" id="cd00093">
    <property type="entry name" value="HTH_XRE"/>
    <property type="match status" value="1"/>
</dbReference>
<dbReference type="GO" id="GO:0003677">
    <property type="term" value="F:DNA binding"/>
    <property type="evidence" value="ECO:0007669"/>
    <property type="project" value="UniProtKB-KW"/>
</dbReference>
<feature type="domain" description="HTH cro/C1-type" evidence="2">
    <location>
        <begin position="8"/>
        <end position="62"/>
    </location>
</feature>
<dbReference type="SMART" id="SM00530">
    <property type="entry name" value="HTH_XRE"/>
    <property type="match status" value="1"/>
</dbReference>
<dbReference type="InterPro" id="IPR013096">
    <property type="entry name" value="Cupin_2"/>
</dbReference>
<dbReference type="OrthoDB" id="34624at2"/>
<organism evidence="4 5">
    <name type="scientific">Bhargavaea beijingensis</name>
    <dbReference type="NCBI Taxonomy" id="426756"/>
    <lineage>
        <taxon>Bacteria</taxon>
        <taxon>Bacillati</taxon>
        <taxon>Bacillota</taxon>
        <taxon>Bacilli</taxon>
        <taxon>Bacillales</taxon>
        <taxon>Caryophanaceae</taxon>
        <taxon>Bhargavaea</taxon>
    </lineage>
</organism>
<dbReference type="STRING" id="426756.SAMN04488126_103139"/>
<protein>
    <submittedName>
        <fullName evidence="3">Cupin domain-containing protein</fullName>
    </submittedName>
    <submittedName>
        <fullName evidence="4">Transcriptional regulator, XRE family with cupin sensor</fullName>
    </submittedName>
</protein>
<dbReference type="InterPro" id="IPR050807">
    <property type="entry name" value="TransReg_Diox_bact_type"/>
</dbReference>
<reference evidence="4 5" key="1">
    <citation type="submission" date="2016-10" db="EMBL/GenBank/DDBJ databases">
        <authorList>
            <person name="de Groot N.N."/>
        </authorList>
    </citation>
    <scope>NUCLEOTIDE SEQUENCE [LARGE SCALE GENOMIC DNA]</scope>
    <source>
        <strain evidence="4 5">CGMCC 1.6762</strain>
    </source>
</reference>
<reference evidence="3 6" key="2">
    <citation type="submission" date="2018-12" db="EMBL/GenBank/DDBJ databases">
        <title>Comparitive functional genomics of dry heat resistant strains isolated from the viking spacecraft.</title>
        <authorList>
            <person name="Seuylemezian A."/>
            <person name="Vaishampayan P."/>
        </authorList>
    </citation>
    <scope>NUCLEOTIDE SEQUENCE [LARGE SCALE GENOMIC DNA]</scope>
    <source>
        <strain evidence="3 6">M6-11</strain>
    </source>
</reference>
<evidence type="ECO:0000256" key="1">
    <source>
        <dbReference type="ARBA" id="ARBA00023125"/>
    </source>
</evidence>
<name>A0A1G7A033_9BACL</name>
<accession>A0A1G7A033</accession>
<dbReference type="GO" id="GO:0003700">
    <property type="term" value="F:DNA-binding transcription factor activity"/>
    <property type="evidence" value="ECO:0007669"/>
    <property type="project" value="TreeGrafter"/>
</dbReference>
<dbReference type="Pfam" id="PF01381">
    <property type="entry name" value="HTH_3"/>
    <property type="match status" value="1"/>
</dbReference>
<gene>
    <name evidence="3" type="ORF">EJA12_03365</name>
    <name evidence="4" type="ORF">SAMN04488126_103139</name>
</gene>
<dbReference type="PANTHER" id="PTHR46797:SF25">
    <property type="entry name" value="TRANSCRIPTIONAL REGULATOR"/>
    <property type="match status" value="1"/>
</dbReference>
<dbReference type="SUPFAM" id="SSF51182">
    <property type="entry name" value="RmlC-like cupins"/>
    <property type="match status" value="1"/>
</dbReference>
<keyword evidence="6" id="KW-1185">Reference proteome</keyword>
<dbReference type="Proteomes" id="UP000272481">
    <property type="component" value="Unassembled WGS sequence"/>
</dbReference>
<proteinExistence type="predicted"/>
<evidence type="ECO:0000313" key="4">
    <source>
        <dbReference type="EMBL" id="SDE08182.1"/>
    </source>
</evidence>
<dbReference type="AlphaFoldDB" id="A0A1G7A033"/>
<keyword evidence="1" id="KW-0238">DNA-binding</keyword>
<dbReference type="InterPro" id="IPR001387">
    <property type="entry name" value="Cro/C1-type_HTH"/>
</dbReference>
<dbReference type="PROSITE" id="PS50943">
    <property type="entry name" value="HTH_CROC1"/>
    <property type="match status" value="1"/>
</dbReference>
<evidence type="ECO:0000313" key="6">
    <source>
        <dbReference type="Proteomes" id="UP000272481"/>
    </source>
</evidence>